<name>A0A512RIC2_9BACT</name>
<protein>
    <recommendedName>
        <fullName evidence="3">DUF3990 domain-containing protein</fullName>
    </recommendedName>
</protein>
<keyword evidence="2" id="KW-1185">Reference proteome</keyword>
<proteinExistence type="predicted"/>
<evidence type="ECO:0000313" key="1">
    <source>
        <dbReference type="EMBL" id="GEP95452.1"/>
    </source>
</evidence>
<dbReference type="RefSeq" id="WP_146859714.1">
    <property type="nucleotide sequence ID" value="NZ_BKAU01000001.1"/>
</dbReference>
<dbReference type="EMBL" id="BKAU01000001">
    <property type="protein sequence ID" value="GEP95452.1"/>
    <property type="molecule type" value="Genomic_DNA"/>
</dbReference>
<evidence type="ECO:0000313" key="2">
    <source>
        <dbReference type="Proteomes" id="UP000321436"/>
    </source>
</evidence>
<sequence>MYDVRPNLIIGFHGCDEAVCQQLLNNPNEIRISTKPYDWLGNGFYLWENNLERAYEWAAQKEKKGIIKKAAVIGAVVNLNHCCDLLNKKYITMLDEYYQTMTRDYLQSGTPLPQNSAPPGTLLQDKVLRKLDCAVIEYMHGSIYNMQQGDSTLKTFDSVRSAFIEGEPLYENAGFHHGTHIQICIRNPDCILGFFLPRYEIDIDGHLAQYHECARVVQS</sequence>
<gene>
    <name evidence="1" type="ORF">CCY01nite_17120</name>
</gene>
<dbReference type="Proteomes" id="UP000321436">
    <property type="component" value="Unassembled WGS sequence"/>
</dbReference>
<organism evidence="1 2">
    <name type="scientific">Chitinophaga cymbidii</name>
    <dbReference type="NCBI Taxonomy" id="1096750"/>
    <lineage>
        <taxon>Bacteria</taxon>
        <taxon>Pseudomonadati</taxon>
        <taxon>Bacteroidota</taxon>
        <taxon>Chitinophagia</taxon>
        <taxon>Chitinophagales</taxon>
        <taxon>Chitinophagaceae</taxon>
        <taxon>Chitinophaga</taxon>
    </lineage>
</organism>
<reference evidence="1 2" key="1">
    <citation type="submission" date="2019-07" db="EMBL/GenBank/DDBJ databases">
        <title>Whole genome shotgun sequence of Chitinophaga cymbidii NBRC 109752.</title>
        <authorList>
            <person name="Hosoyama A."/>
            <person name="Uohara A."/>
            <person name="Ohji S."/>
            <person name="Ichikawa N."/>
        </authorList>
    </citation>
    <scope>NUCLEOTIDE SEQUENCE [LARGE SCALE GENOMIC DNA]</scope>
    <source>
        <strain evidence="1 2">NBRC 109752</strain>
    </source>
</reference>
<dbReference type="AlphaFoldDB" id="A0A512RIC2"/>
<evidence type="ECO:0008006" key="3">
    <source>
        <dbReference type="Google" id="ProtNLM"/>
    </source>
</evidence>
<accession>A0A512RIC2</accession>
<dbReference type="SUPFAM" id="SSF56399">
    <property type="entry name" value="ADP-ribosylation"/>
    <property type="match status" value="1"/>
</dbReference>
<dbReference type="OrthoDB" id="9800843at2"/>
<comment type="caution">
    <text evidence="1">The sequence shown here is derived from an EMBL/GenBank/DDBJ whole genome shotgun (WGS) entry which is preliminary data.</text>
</comment>